<dbReference type="AlphaFoldDB" id="A0A0P1F751"/>
<organism evidence="2 3">
    <name type="scientific">Ruegeria atlantica</name>
    <dbReference type="NCBI Taxonomy" id="81569"/>
    <lineage>
        <taxon>Bacteria</taxon>
        <taxon>Pseudomonadati</taxon>
        <taxon>Pseudomonadota</taxon>
        <taxon>Alphaproteobacteria</taxon>
        <taxon>Rhodobacterales</taxon>
        <taxon>Roseobacteraceae</taxon>
        <taxon>Ruegeria</taxon>
    </lineage>
</organism>
<evidence type="ECO:0000313" key="2">
    <source>
        <dbReference type="EMBL" id="CUH49805.1"/>
    </source>
</evidence>
<evidence type="ECO:0000313" key="3">
    <source>
        <dbReference type="Proteomes" id="UP000050783"/>
    </source>
</evidence>
<dbReference type="GeneID" id="55495139"/>
<keyword evidence="1" id="KW-0472">Membrane</keyword>
<accession>A0A0P1F751</accession>
<keyword evidence="1" id="KW-0812">Transmembrane</keyword>
<dbReference type="Proteomes" id="UP000050783">
    <property type="component" value="Unassembled WGS sequence"/>
</dbReference>
<keyword evidence="1" id="KW-1133">Transmembrane helix</keyword>
<dbReference type="OrthoDB" id="9812349at2"/>
<dbReference type="RefSeq" id="WP_058279163.1">
    <property type="nucleotide sequence ID" value="NZ_CYPU01000071.1"/>
</dbReference>
<name>A0A0P1F751_9RHOB</name>
<dbReference type="EMBL" id="CYPU01000071">
    <property type="protein sequence ID" value="CUH49805.1"/>
    <property type="molecule type" value="Genomic_DNA"/>
</dbReference>
<evidence type="ECO:0000256" key="1">
    <source>
        <dbReference type="SAM" id="Phobius"/>
    </source>
</evidence>
<reference evidence="2 3" key="1">
    <citation type="submission" date="2015-09" db="EMBL/GenBank/DDBJ databases">
        <authorList>
            <consortium name="Swine Surveillance"/>
        </authorList>
    </citation>
    <scope>NUCLEOTIDE SEQUENCE [LARGE SCALE GENOMIC DNA]</scope>
    <source>
        <strain evidence="2 3">CECT 4292</strain>
    </source>
</reference>
<evidence type="ECO:0008006" key="4">
    <source>
        <dbReference type="Google" id="ProtNLM"/>
    </source>
</evidence>
<gene>
    <name evidence="2" type="ORF">RUA4292_04003</name>
</gene>
<sequence>MALTTCYECETEISDQATACPNCGAPQHYDNDDVTTKSTAHELVRVVVGFVVASFVLTYGLNWLSQGEPPNPVEMVTDLLRQMDFEVGDLDCESIHDEIIALSTEHAIQNGGITMQALVNTSTESQSPTEVNCIGRATWSNSTNSRVEYSKSYSDGQAWLEFQELLF</sequence>
<proteinExistence type="predicted"/>
<protein>
    <recommendedName>
        <fullName evidence="4">Zinc-ribbon domain-containing protein</fullName>
    </recommendedName>
</protein>
<feature type="transmembrane region" description="Helical" evidence="1">
    <location>
        <begin position="43"/>
        <end position="64"/>
    </location>
</feature>